<dbReference type="RefSeq" id="WP_067983190.1">
    <property type="nucleotide sequence ID" value="NZ_VMSD01000004.1"/>
</dbReference>
<evidence type="ECO:0008006" key="3">
    <source>
        <dbReference type="Google" id="ProtNLM"/>
    </source>
</evidence>
<dbReference type="EMBL" id="VMSD01000004">
    <property type="protein sequence ID" value="KAF0846798.1"/>
    <property type="molecule type" value="Genomic_DNA"/>
</dbReference>
<comment type="caution">
    <text evidence="1">The sequence shown here is derived from an EMBL/GenBank/DDBJ whole genome shotgun (WGS) entry which is preliminary data.</text>
</comment>
<sequence>MADRPLLYLDVDGPLNPYHAKPERRPRGYETHRMLPPSWIARHRDIPVRRVKPLRVWLNPSHGRMLVELSAHFELWWATTWEHDANTHIAPVLGLPELPVVEWRSPGCTGPEGTFWKTAELVEHAAGRPFAWVDDDITTPDRRFVAAWHATPTLLRFVHPAAGLVEEDFTALASWASTLRP</sequence>
<reference evidence="1 2" key="1">
    <citation type="submission" date="2019-07" db="EMBL/GenBank/DDBJ databases">
        <title>Genomic Encyclopedia of Type Strains, Phase IV (KMG-IV): sequencing the most valuable type-strain genomes for metagenomic binning, comparative biology and taxonomic classification.</title>
        <authorList>
            <person name="Goeker M."/>
        </authorList>
    </citation>
    <scope>NUCLEOTIDE SEQUENCE [LARGE SCALE GENOMIC DNA]</scope>
    <source>
        <strain evidence="1 2">DSM 44831</strain>
    </source>
</reference>
<name>A0ABQ6YM92_9NOCA</name>
<accession>A0ABQ6YM92</accession>
<evidence type="ECO:0000313" key="1">
    <source>
        <dbReference type="EMBL" id="KAF0846798.1"/>
    </source>
</evidence>
<protein>
    <recommendedName>
        <fullName evidence="3">Secreted protein</fullName>
    </recommendedName>
</protein>
<evidence type="ECO:0000313" key="2">
    <source>
        <dbReference type="Proteomes" id="UP000798951"/>
    </source>
</evidence>
<proteinExistence type="predicted"/>
<dbReference type="Proteomes" id="UP000798951">
    <property type="component" value="Unassembled WGS sequence"/>
</dbReference>
<organism evidence="1 2">
    <name type="scientific">Nocardia caishijiensis</name>
    <dbReference type="NCBI Taxonomy" id="184756"/>
    <lineage>
        <taxon>Bacteria</taxon>
        <taxon>Bacillati</taxon>
        <taxon>Actinomycetota</taxon>
        <taxon>Actinomycetes</taxon>
        <taxon>Mycobacteriales</taxon>
        <taxon>Nocardiaceae</taxon>
        <taxon>Nocardia</taxon>
    </lineage>
</organism>
<gene>
    <name evidence="1" type="ORF">FNL39_104220</name>
</gene>
<keyword evidence="2" id="KW-1185">Reference proteome</keyword>